<evidence type="ECO:0000256" key="7">
    <source>
        <dbReference type="ARBA" id="ARBA00023136"/>
    </source>
</evidence>
<dbReference type="InterPro" id="IPR004268">
    <property type="entry name" value="MurJ"/>
</dbReference>
<dbReference type="GO" id="GO:0005886">
    <property type="term" value="C:plasma membrane"/>
    <property type="evidence" value="ECO:0007669"/>
    <property type="project" value="UniProtKB-SubCell"/>
</dbReference>
<accession>A0A6N2XUT7</accession>
<evidence type="ECO:0000256" key="4">
    <source>
        <dbReference type="ARBA" id="ARBA00022960"/>
    </source>
</evidence>
<evidence type="ECO:0000256" key="5">
    <source>
        <dbReference type="ARBA" id="ARBA00022984"/>
    </source>
</evidence>
<feature type="transmembrane region" description="Helical" evidence="8">
    <location>
        <begin position="305"/>
        <end position="333"/>
    </location>
</feature>
<keyword evidence="2" id="KW-1003">Cell membrane</keyword>
<feature type="transmembrane region" description="Helical" evidence="8">
    <location>
        <begin position="184"/>
        <end position="205"/>
    </location>
</feature>
<feature type="transmembrane region" description="Helical" evidence="8">
    <location>
        <begin position="43"/>
        <end position="66"/>
    </location>
</feature>
<evidence type="ECO:0000256" key="1">
    <source>
        <dbReference type="ARBA" id="ARBA00004651"/>
    </source>
</evidence>
<evidence type="ECO:0000256" key="3">
    <source>
        <dbReference type="ARBA" id="ARBA00022692"/>
    </source>
</evidence>
<dbReference type="GO" id="GO:0015648">
    <property type="term" value="F:lipid-linked peptidoglycan transporter activity"/>
    <property type="evidence" value="ECO:0007669"/>
    <property type="project" value="TreeGrafter"/>
</dbReference>
<dbReference type="AlphaFoldDB" id="A0A6N2XUT7"/>
<dbReference type="GO" id="GO:0008360">
    <property type="term" value="P:regulation of cell shape"/>
    <property type="evidence" value="ECO:0007669"/>
    <property type="project" value="UniProtKB-KW"/>
</dbReference>
<feature type="transmembrane region" description="Helical" evidence="8">
    <location>
        <begin position="441"/>
        <end position="462"/>
    </location>
</feature>
<dbReference type="GO" id="GO:0009252">
    <property type="term" value="P:peptidoglycan biosynthetic process"/>
    <property type="evidence" value="ECO:0007669"/>
    <property type="project" value="UniProtKB-KW"/>
</dbReference>
<keyword evidence="4" id="KW-0133">Cell shape</keyword>
<dbReference type="PANTHER" id="PTHR47019">
    <property type="entry name" value="LIPID II FLIPPASE MURJ"/>
    <property type="match status" value="1"/>
</dbReference>
<dbReference type="InterPro" id="IPR051050">
    <property type="entry name" value="Lipid_II_flippase_MurJ/MviN"/>
</dbReference>
<gene>
    <name evidence="9" type="primary">murJ</name>
    <name evidence="9" type="ORF">CRLFYP8_00649</name>
</gene>
<name>A0A6N2XUT7_9FIRM</name>
<dbReference type="PRINTS" id="PR01806">
    <property type="entry name" value="VIRFACTRMVIN"/>
</dbReference>
<keyword evidence="5" id="KW-0573">Peptidoglycan synthesis</keyword>
<feature type="transmembrane region" description="Helical" evidence="8">
    <location>
        <begin position="261"/>
        <end position="284"/>
    </location>
</feature>
<evidence type="ECO:0000256" key="6">
    <source>
        <dbReference type="ARBA" id="ARBA00022989"/>
    </source>
</evidence>
<feature type="transmembrane region" description="Helical" evidence="8">
    <location>
        <begin position="353"/>
        <end position="373"/>
    </location>
</feature>
<comment type="subcellular location">
    <subcellularLocation>
        <location evidence="1">Cell membrane</location>
        <topology evidence="1">Multi-pass membrane protein</topology>
    </subcellularLocation>
</comment>
<feature type="transmembrane region" description="Helical" evidence="8">
    <location>
        <begin position="474"/>
        <end position="495"/>
    </location>
</feature>
<feature type="transmembrane region" description="Helical" evidence="8">
    <location>
        <begin position="87"/>
        <end position="106"/>
    </location>
</feature>
<feature type="transmembrane region" description="Helical" evidence="8">
    <location>
        <begin position="403"/>
        <end position="421"/>
    </location>
</feature>
<dbReference type="GO" id="GO:0034204">
    <property type="term" value="P:lipid translocation"/>
    <property type="evidence" value="ECO:0007669"/>
    <property type="project" value="TreeGrafter"/>
</dbReference>
<reference evidence="9" key="1">
    <citation type="submission" date="2019-11" db="EMBL/GenBank/DDBJ databases">
        <authorList>
            <person name="Feng L."/>
        </authorList>
    </citation>
    <scope>NUCLEOTIDE SEQUENCE</scope>
    <source>
        <strain evidence="9">CramosumLFYP8</strain>
    </source>
</reference>
<keyword evidence="3 8" id="KW-0812">Transmembrane</keyword>
<evidence type="ECO:0000313" key="9">
    <source>
        <dbReference type="EMBL" id="VYT58105.1"/>
    </source>
</evidence>
<proteinExistence type="predicted"/>
<organism evidence="9">
    <name type="scientific">Thomasclavelia ramosa</name>
    <dbReference type="NCBI Taxonomy" id="1547"/>
    <lineage>
        <taxon>Bacteria</taxon>
        <taxon>Bacillati</taxon>
        <taxon>Bacillota</taxon>
        <taxon>Erysipelotrichia</taxon>
        <taxon>Erysipelotrichales</taxon>
        <taxon>Coprobacillaceae</taxon>
        <taxon>Thomasclavelia</taxon>
    </lineage>
</organism>
<sequence>MKKSIILSSISVSIITVLIKFIGLLKQTIIAANCGASYMTDSFYISTGVLFQLAFAMFSAISVSLLSMYSKKEIQEGKEKANELINSVLRVFIPISIVVSLIFFVFAPYISKFLAPSYTNEQLNTLIYYVRIMSFAFVPWCYYLILNVVLESNKIFVPGRLLGFFQNIFLIIAVIFLYKDFGIVSLVYAFLLSGIAQAVLITYFARKYIRFIFIKLYNKAEIKQLFYLSIPLILGNASYEINDIVDKQISSGFGGGHTSFLTYGGTINDMVIGVIVQSVSLVLFSNFASWVAKKDYDNLRQCLKYSLIGLTFILLPITIITIVDGNIIVSIFYGRGGITPNDITKINYVLLGYAFGFIFQSFRSVLIKVLYAFQDTKSPMVNGMISIAINIVLSLTLSKYFGLLGISLSTSIAMLISNILLFKSIYRVLPKFELKSSIPEILKIIGASILATSILLIIPNYSNKFLCFILDGGLYIFVYIILLCIFKSSIIKMILNRIKRI</sequence>
<dbReference type="Pfam" id="PF03023">
    <property type="entry name" value="MurJ"/>
    <property type="match status" value="1"/>
</dbReference>
<dbReference type="RefSeq" id="WP_156635007.1">
    <property type="nucleotide sequence ID" value="NZ_CACRTL010000003.1"/>
</dbReference>
<evidence type="ECO:0000256" key="2">
    <source>
        <dbReference type="ARBA" id="ARBA00022475"/>
    </source>
</evidence>
<dbReference type="EMBL" id="CACRTL010000003">
    <property type="protein sequence ID" value="VYT58105.1"/>
    <property type="molecule type" value="Genomic_DNA"/>
</dbReference>
<protein>
    <submittedName>
        <fullName evidence="9">Putative peptidoglycan biosynthesis protein MurJ</fullName>
    </submittedName>
</protein>
<feature type="transmembrane region" description="Helical" evidence="8">
    <location>
        <begin position="161"/>
        <end position="178"/>
    </location>
</feature>
<feature type="transmembrane region" description="Helical" evidence="8">
    <location>
        <begin position="5"/>
        <end position="23"/>
    </location>
</feature>
<feature type="transmembrane region" description="Helical" evidence="8">
    <location>
        <begin position="126"/>
        <end position="149"/>
    </location>
</feature>
<keyword evidence="7 8" id="KW-0472">Membrane</keyword>
<dbReference type="PANTHER" id="PTHR47019:SF1">
    <property type="entry name" value="LIPID II FLIPPASE MURJ"/>
    <property type="match status" value="1"/>
</dbReference>
<evidence type="ECO:0000256" key="8">
    <source>
        <dbReference type="SAM" id="Phobius"/>
    </source>
</evidence>
<keyword evidence="6 8" id="KW-1133">Transmembrane helix</keyword>